<dbReference type="PANTHER" id="PTHR10353:SF209">
    <property type="entry name" value="GALACTOLIPID GALACTOSYLTRANSFERASE SFR2, CHLOROPLASTIC"/>
    <property type="match status" value="1"/>
</dbReference>
<evidence type="ECO:0000256" key="5">
    <source>
        <dbReference type="SAM" id="MobiDB-lite"/>
    </source>
</evidence>
<dbReference type="Pfam" id="PF00232">
    <property type="entry name" value="Glyco_hydro_1"/>
    <property type="match status" value="2"/>
</dbReference>
<gene>
    <name evidence="6" type="ORF">GJR97_15995</name>
</gene>
<reference evidence="6 7" key="1">
    <citation type="submission" date="2019-11" db="EMBL/GenBank/DDBJ databases">
        <title>Agromyces kandeliae sp. nov., isolated from mangrove soil.</title>
        <authorList>
            <person name="Wang R."/>
        </authorList>
    </citation>
    <scope>NUCLEOTIDE SEQUENCE [LARGE SCALE GENOMIC DNA]</scope>
    <source>
        <strain evidence="6 7">Q22</strain>
    </source>
</reference>
<comment type="caution">
    <text evidence="6">The sequence shown here is derived from an EMBL/GenBank/DDBJ whole genome shotgun (WGS) entry which is preliminary data.</text>
</comment>
<accession>A0A6L5R550</accession>
<proteinExistence type="inferred from homology"/>
<sequence length="409" mass="45054">MTTFPDGFLWGASTAPHQTEGNNTASDFWANEGRMPGMEFSGDACDSYHRYGEDVRLLADAGYTAYRFGIEWARIEPRPGMISKAQLAHYRRMIETVQQAGLTPVVTLHHFTNPQWLAQEGGWLADSAVDRYRSYVGAVTGILEGVDWIATINEPNMLAMMTGMARLAADPEAAKEWTSPTIEGDTERPRPQLPPPDPEIGRRFIRAHHAAREILHERTDAKVGWTVANRAYEVLPGGEQAARELSWVWEDLYLEAARGDDFIGVQSYSTIPVGPDGPVPHTPQPDDTLVGTPYRPDAVGIAARHAWEVTGGVPILITENGIATKDDEQRISYTRGALEAVSSAVADGVDIRGYLHWSLLDNYEWGHWDPTFGLIAVDRETFARTPKPSFTWLGDVARTGGASLNGGAR</sequence>
<dbReference type="PANTHER" id="PTHR10353">
    <property type="entry name" value="GLYCOSYL HYDROLASE"/>
    <property type="match status" value="1"/>
</dbReference>
<feature type="region of interest" description="Disordered" evidence="5">
    <location>
        <begin position="176"/>
        <end position="200"/>
    </location>
</feature>
<dbReference type="Proteomes" id="UP000476511">
    <property type="component" value="Unassembled WGS sequence"/>
</dbReference>
<dbReference type="SUPFAM" id="SSF51445">
    <property type="entry name" value="(Trans)glycosidases"/>
    <property type="match status" value="1"/>
</dbReference>
<evidence type="ECO:0000256" key="2">
    <source>
        <dbReference type="ARBA" id="ARBA00022801"/>
    </source>
</evidence>
<protein>
    <submittedName>
        <fullName evidence="6">Family 1 glycosylhydrolase</fullName>
    </submittedName>
</protein>
<dbReference type="GO" id="GO:0005829">
    <property type="term" value="C:cytosol"/>
    <property type="evidence" value="ECO:0007669"/>
    <property type="project" value="TreeGrafter"/>
</dbReference>
<keyword evidence="7" id="KW-1185">Reference proteome</keyword>
<dbReference type="InterPro" id="IPR017853">
    <property type="entry name" value="GH"/>
</dbReference>
<evidence type="ECO:0000313" key="6">
    <source>
        <dbReference type="EMBL" id="MRX45216.1"/>
    </source>
</evidence>
<dbReference type="PRINTS" id="PR00131">
    <property type="entry name" value="GLHYDRLASE1"/>
</dbReference>
<dbReference type="GO" id="GO:0008422">
    <property type="term" value="F:beta-glucosidase activity"/>
    <property type="evidence" value="ECO:0007669"/>
    <property type="project" value="TreeGrafter"/>
</dbReference>
<dbReference type="EMBL" id="WKJD01000021">
    <property type="protein sequence ID" value="MRX45216.1"/>
    <property type="molecule type" value="Genomic_DNA"/>
</dbReference>
<evidence type="ECO:0000256" key="1">
    <source>
        <dbReference type="ARBA" id="ARBA00010838"/>
    </source>
</evidence>
<name>A0A6L5R550_9MICO</name>
<evidence type="ECO:0000256" key="3">
    <source>
        <dbReference type="ARBA" id="ARBA00023295"/>
    </source>
</evidence>
<evidence type="ECO:0000313" key="7">
    <source>
        <dbReference type="Proteomes" id="UP000476511"/>
    </source>
</evidence>
<dbReference type="InterPro" id="IPR001360">
    <property type="entry name" value="Glyco_hydro_1"/>
</dbReference>
<keyword evidence="2 6" id="KW-0378">Hydrolase</keyword>
<comment type="similarity">
    <text evidence="1 4">Belongs to the glycosyl hydrolase 1 family.</text>
</comment>
<organism evidence="6 7">
    <name type="scientific">Agromyces kandeliae</name>
    <dbReference type="NCBI Taxonomy" id="2666141"/>
    <lineage>
        <taxon>Bacteria</taxon>
        <taxon>Bacillati</taxon>
        <taxon>Actinomycetota</taxon>
        <taxon>Actinomycetes</taxon>
        <taxon>Micrococcales</taxon>
        <taxon>Microbacteriaceae</taxon>
        <taxon>Agromyces</taxon>
    </lineage>
</organism>
<dbReference type="GO" id="GO:0016052">
    <property type="term" value="P:carbohydrate catabolic process"/>
    <property type="evidence" value="ECO:0007669"/>
    <property type="project" value="TreeGrafter"/>
</dbReference>
<dbReference type="AlphaFoldDB" id="A0A6L5R550"/>
<evidence type="ECO:0000256" key="4">
    <source>
        <dbReference type="RuleBase" id="RU003690"/>
    </source>
</evidence>
<keyword evidence="3" id="KW-0326">Glycosidase</keyword>
<dbReference type="Gene3D" id="3.20.20.80">
    <property type="entry name" value="Glycosidases"/>
    <property type="match status" value="1"/>
</dbReference>